<evidence type="ECO:0000313" key="2">
    <source>
        <dbReference type="Proteomes" id="UP000054844"/>
    </source>
</evidence>
<accession>A0A1S8D7B9</accession>
<keyword evidence="2" id="KW-1185">Reference proteome</keyword>
<dbReference type="OrthoDB" id="7271672at2"/>
<dbReference type="Proteomes" id="UP000054844">
    <property type="component" value="Unassembled WGS sequence"/>
</dbReference>
<evidence type="ECO:0000313" key="1">
    <source>
        <dbReference type="EMBL" id="ONH84252.1"/>
    </source>
</evidence>
<proteinExistence type="predicted"/>
<dbReference type="RefSeq" id="WP_019460641.1">
    <property type="nucleotide sequence ID" value="NZ_AP031462.1"/>
</dbReference>
<sequence length="102" mass="11200">MSLILVLYDLPQGATEVLEQAIWEVSESHWIANANALFVSSDMSVSYLSQHLRGALRRNGIAGPILVMRMAEDIATDGLPPDAASWLRQQVELPMPRGARAN</sequence>
<reference evidence="1" key="1">
    <citation type="submission" date="2016-12" db="EMBL/GenBank/DDBJ databases">
        <title>Draft genome sequence of Roseomonas mucosa strain AU37, isolated from a peripheral intravenous catheter.</title>
        <authorList>
            <person name="Choudhury M.A."/>
            <person name="Sidjabat H.E."/>
            <person name="Wailan A.M."/>
            <person name="Zhang L."/>
            <person name="Marsh N.M."/>
            <person name="Rickard C.M."/>
            <person name="Davies M."/>
            <person name="Mcmillan D.J."/>
        </authorList>
    </citation>
    <scope>NUCLEOTIDE SEQUENCE [LARGE SCALE GENOMIC DNA]</scope>
    <source>
        <strain evidence="1">AU37</strain>
    </source>
</reference>
<dbReference type="AlphaFoldDB" id="A0A1S8D7B9"/>
<dbReference type="EMBL" id="LLWF02000010">
    <property type="protein sequence ID" value="ONH84252.1"/>
    <property type="molecule type" value="Genomic_DNA"/>
</dbReference>
<name>A0A1S8D7B9_9PROT</name>
<comment type="caution">
    <text evidence="1">The sequence shown here is derived from an EMBL/GenBank/DDBJ whole genome shotgun (WGS) entry which is preliminary data.</text>
</comment>
<organism evidence="1 2">
    <name type="scientific">Roseomonas mucosa</name>
    <dbReference type="NCBI Taxonomy" id="207340"/>
    <lineage>
        <taxon>Bacteria</taxon>
        <taxon>Pseudomonadati</taxon>
        <taxon>Pseudomonadota</taxon>
        <taxon>Alphaproteobacteria</taxon>
        <taxon>Acetobacterales</taxon>
        <taxon>Roseomonadaceae</taxon>
        <taxon>Roseomonas</taxon>
    </lineage>
</organism>
<protein>
    <submittedName>
        <fullName evidence="1">Uncharacterized protein</fullName>
    </submittedName>
</protein>
<dbReference type="GeneID" id="99634217"/>
<gene>
    <name evidence="1" type="ORF">APZ41_005425</name>
</gene>